<dbReference type="EMBL" id="BNJQ01000029">
    <property type="protein sequence ID" value="GHP10414.1"/>
    <property type="molecule type" value="Genomic_DNA"/>
</dbReference>
<dbReference type="SUPFAM" id="SSF53474">
    <property type="entry name" value="alpha/beta-Hydrolases"/>
    <property type="match status" value="1"/>
</dbReference>
<dbReference type="PANTHER" id="PTHR11010:SF38">
    <property type="entry name" value="LYSOSOMAL PRO-X CARBOXYPEPTIDASE"/>
    <property type="match status" value="1"/>
</dbReference>
<name>A0A830HTB8_9CHLO</name>
<dbReference type="InterPro" id="IPR042269">
    <property type="entry name" value="Ser_carbopepase_S28_SKS"/>
</dbReference>
<gene>
    <name evidence="6" type="ORF">PPROV_000914500</name>
</gene>
<keyword evidence="2" id="KW-0645">Protease</keyword>
<dbReference type="GO" id="GO:0006508">
    <property type="term" value="P:proteolysis"/>
    <property type="evidence" value="ECO:0007669"/>
    <property type="project" value="UniProtKB-KW"/>
</dbReference>
<dbReference type="InterPro" id="IPR029058">
    <property type="entry name" value="AB_hydrolase_fold"/>
</dbReference>
<evidence type="ECO:0000313" key="6">
    <source>
        <dbReference type="EMBL" id="GHP10414.1"/>
    </source>
</evidence>
<evidence type="ECO:0000256" key="4">
    <source>
        <dbReference type="ARBA" id="ARBA00022801"/>
    </source>
</evidence>
<keyword evidence="4" id="KW-0378">Hydrolase</keyword>
<dbReference type="OrthoDB" id="2130629at2759"/>
<keyword evidence="5" id="KW-0325">Glycoprotein</keyword>
<evidence type="ECO:0000256" key="2">
    <source>
        <dbReference type="ARBA" id="ARBA00022670"/>
    </source>
</evidence>
<evidence type="ECO:0000313" key="7">
    <source>
        <dbReference type="Proteomes" id="UP000660262"/>
    </source>
</evidence>
<dbReference type="GO" id="GO:0070008">
    <property type="term" value="F:serine-type exopeptidase activity"/>
    <property type="evidence" value="ECO:0007669"/>
    <property type="project" value="InterPro"/>
</dbReference>
<keyword evidence="3" id="KW-0732">Signal</keyword>
<evidence type="ECO:0000256" key="5">
    <source>
        <dbReference type="ARBA" id="ARBA00023180"/>
    </source>
</evidence>
<protein>
    <recommendedName>
        <fullName evidence="8">Lysosomal Pro-X carboxypeptidase</fullName>
    </recommendedName>
</protein>
<dbReference type="InterPro" id="IPR008758">
    <property type="entry name" value="Peptidase_S28"/>
</dbReference>
<organism evidence="6 7">
    <name type="scientific">Pycnococcus provasolii</name>
    <dbReference type="NCBI Taxonomy" id="41880"/>
    <lineage>
        <taxon>Eukaryota</taxon>
        <taxon>Viridiplantae</taxon>
        <taxon>Chlorophyta</taxon>
        <taxon>Pseudoscourfieldiophyceae</taxon>
        <taxon>Pseudoscourfieldiales</taxon>
        <taxon>Pycnococcaceae</taxon>
        <taxon>Pycnococcus</taxon>
    </lineage>
</organism>
<dbReference type="Pfam" id="PF05577">
    <property type="entry name" value="Peptidase_S28"/>
    <property type="match status" value="1"/>
</dbReference>
<dbReference type="Gene3D" id="1.20.120.980">
    <property type="entry name" value="Serine carboxypeptidase S28, SKS domain"/>
    <property type="match status" value="1"/>
</dbReference>
<evidence type="ECO:0000256" key="1">
    <source>
        <dbReference type="ARBA" id="ARBA00011079"/>
    </source>
</evidence>
<keyword evidence="7" id="KW-1185">Reference proteome</keyword>
<evidence type="ECO:0008006" key="8">
    <source>
        <dbReference type="Google" id="ProtNLM"/>
    </source>
</evidence>
<comment type="similarity">
    <text evidence="1">Belongs to the peptidase S28 family.</text>
</comment>
<sequence>MPVLAPATTRRVLPLPRVWARNTSLLVLVLLCLCWPFYAASAGRGIAARSASRIPIKGLGLPESDRFSSPLSSCSVHYLEQKLDQLSRGTSETFKQRYFVCESPKSKRKFKHKDDADRPVLFYCGNEADVTLYLNATGLMWESASKLDDAALVFAEHRYYGKSLPENLLRDDETTLSDKLRFLSVEQALADYAHLIFTLKNGGATSIPGVGPSSPFIAFGGSYGGMLAYWFRLTYPASTVGAIAASAPAFSFLDDKPPYDLESYGATVTDDASPTPGGSCATCASESRVGYSQLLSLADSPEGREQIRQEAKLCKITPLDSIDDVYQLALWVQSSYDFMAMGDFPYPSSYILNGHGTLPPFPVRVACEQLCSDSGSTAIRKLVDSSLVFYNHSGSLDCVDWRVGVNPDTSLDGMLWDYQFCTEMLQPMSRDGKRDMFFSQPFDLNATVSGCMSRWNLTSDRVDPFWAQTRFGGKSALPSVTRVVLSNGELDPWSRGGILPGMVRETGPLGVTPLLIKGAAHHVDLFFSRSDDPPAFTEARARELDIMRAWIADARQKKIVNTAAAAADSKSTSDA</sequence>
<dbReference type="Proteomes" id="UP000660262">
    <property type="component" value="Unassembled WGS sequence"/>
</dbReference>
<comment type="caution">
    <text evidence="6">The sequence shown here is derived from an EMBL/GenBank/DDBJ whole genome shotgun (WGS) entry which is preliminary data.</text>
</comment>
<dbReference type="AlphaFoldDB" id="A0A830HTB8"/>
<dbReference type="PANTHER" id="PTHR11010">
    <property type="entry name" value="PROTEASE S28 PRO-X CARBOXYPEPTIDASE-RELATED"/>
    <property type="match status" value="1"/>
</dbReference>
<dbReference type="GO" id="GO:0008239">
    <property type="term" value="F:dipeptidyl-peptidase activity"/>
    <property type="evidence" value="ECO:0007669"/>
    <property type="project" value="TreeGrafter"/>
</dbReference>
<proteinExistence type="inferred from homology"/>
<reference evidence="6" key="1">
    <citation type="submission" date="2020-10" db="EMBL/GenBank/DDBJ databases">
        <title>Unveiling of a novel bifunctional photoreceptor, Dualchrome1, isolated from a cosmopolitan green alga.</title>
        <authorList>
            <person name="Suzuki S."/>
            <person name="Kawachi M."/>
        </authorList>
    </citation>
    <scope>NUCLEOTIDE SEQUENCE</scope>
    <source>
        <strain evidence="6">NIES 2893</strain>
    </source>
</reference>
<evidence type="ECO:0000256" key="3">
    <source>
        <dbReference type="ARBA" id="ARBA00022729"/>
    </source>
</evidence>
<accession>A0A830HTB8</accession>
<dbReference type="Gene3D" id="3.40.50.1820">
    <property type="entry name" value="alpha/beta hydrolase"/>
    <property type="match status" value="1"/>
</dbReference>